<evidence type="ECO:0000256" key="7">
    <source>
        <dbReference type="ARBA" id="ARBA00023315"/>
    </source>
</evidence>
<comment type="subunit">
    <text evidence="9">This enzyme consists of two polypeptide chains, which are synthesized in precursor form from a single polypeptide.</text>
</comment>
<dbReference type="PANTHER" id="PTHR43199">
    <property type="entry name" value="GLUTATHIONE HYDROLASE"/>
    <property type="match status" value="1"/>
</dbReference>
<comment type="catalytic activity">
    <reaction evidence="2 9">
        <text>glutathione + H2O = L-cysteinylglycine + L-glutamate</text>
        <dbReference type="Rhea" id="RHEA:28807"/>
        <dbReference type="ChEBI" id="CHEBI:15377"/>
        <dbReference type="ChEBI" id="CHEBI:29985"/>
        <dbReference type="ChEBI" id="CHEBI:57925"/>
        <dbReference type="ChEBI" id="CHEBI:61694"/>
        <dbReference type="EC" id="3.4.19.13"/>
    </reaction>
</comment>
<dbReference type="PROSITE" id="PS00462">
    <property type="entry name" value="G_GLU_TRANSPEPTIDASE"/>
    <property type="match status" value="1"/>
</dbReference>
<gene>
    <name evidence="11" type="primary">ggt</name>
    <name evidence="11" type="ORF">WI372_07140</name>
</gene>
<accession>A0ABU9E7P1</accession>
<keyword evidence="6 9" id="KW-0865">Zymogen</keyword>
<keyword evidence="5 9" id="KW-0378">Hydrolase</keyword>
<dbReference type="PRINTS" id="PR01210">
    <property type="entry name" value="GGTRANSPTASE"/>
</dbReference>
<dbReference type="EC" id="3.4.19.13" evidence="9"/>
<dbReference type="Pfam" id="PF01019">
    <property type="entry name" value="G_glu_transpept"/>
    <property type="match status" value="1"/>
</dbReference>
<evidence type="ECO:0000256" key="10">
    <source>
        <dbReference type="SAM" id="SignalP"/>
    </source>
</evidence>
<proteinExistence type="inferred from homology"/>
<dbReference type="SUPFAM" id="SSF56235">
    <property type="entry name" value="N-terminal nucleophile aminohydrolases (Ntn hydrolases)"/>
    <property type="match status" value="1"/>
</dbReference>
<comment type="PTM">
    <text evidence="9">Cleaved by autocatalysis into a large and a small subunit.</text>
</comment>
<dbReference type="EC" id="2.3.2.2" evidence="9"/>
<evidence type="ECO:0000313" key="12">
    <source>
        <dbReference type="Proteomes" id="UP001484239"/>
    </source>
</evidence>
<sequence>MTQTPRPRSLPRARGLALLPALLGAGLLAAGCGDAEAPISDAIWTESWRYEATRPVTADSGMVVTTDAFASQVGVDVLRAGGNAVDAAIAVSFALAVVNPEAGNIGGGGFMVVRMADGDVAALDYRERAPLGATRDMYLDDESNVTDASVVGHLAAGVPGTVMGMWEAHQRFGTLDWADLVAPSVALAEGFEVGERFLRSLSPSMVEELSAFEASAAQFLPRGGQPPAEGDTLRQLDLARTLERIRDRGAEGFYLGETADLIVAEMERGGGLISHEDLAGYEAAWRTPVEFDYRGYTVYSMPPSSSGGVTMAEAANILEQHDLPSMRWDGAERVHLLAEAWRRAYADRNHYLADPDFVEMPLDVLTSDEYAAFRDADLDPTTASRSADIGPAVEAFRGGSSGSTPEVPDEGENTTHYSIVDAAGNAVSVTTTINSWYGSKVTVAGAGFVLNNEMDDFAAKPGTPNQFGLVQGENNAVGPGKRMLSAMSPAVVLDPTGRLVMVTGTPGGSTIITTVLQTILNVVDHGMNVSEAVLAPRVHHQHLPDQIFYEEGGLPAGVVDELEAMGHTMVERGGVSGDVQAIVVRADGTLEAQSDPRRGGAAIGH</sequence>
<dbReference type="PROSITE" id="PS51257">
    <property type="entry name" value="PROKAR_LIPOPROTEIN"/>
    <property type="match status" value="1"/>
</dbReference>
<dbReference type="Gene3D" id="1.10.246.130">
    <property type="match status" value="1"/>
</dbReference>
<evidence type="ECO:0000256" key="5">
    <source>
        <dbReference type="ARBA" id="ARBA00022801"/>
    </source>
</evidence>
<evidence type="ECO:0000256" key="3">
    <source>
        <dbReference type="ARBA" id="ARBA00009381"/>
    </source>
</evidence>
<organism evidence="11 12">
    <name type="scientific">Gaopeijia maritima</name>
    <dbReference type="NCBI Taxonomy" id="3119007"/>
    <lineage>
        <taxon>Bacteria</taxon>
        <taxon>Pseudomonadati</taxon>
        <taxon>Gemmatimonadota</taxon>
        <taxon>Longimicrobiia</taxon>
        <taxon>Gaopeijiales</taxon>
        <taxon>Gaopeijiaceae</taxon>
        <taxon>Gaopeijia</taxon>
    </lineage>
</organism>
<dbReference type="InterPro" id="IPR029055">
    <property type="entry name" value="Ntn_hydrolases_N"/>
</dbReference>
<dbReference type="Gene3D" id="3.60.20.40">
    <property type="match status" value="1"/>
</dbReference>
<comment type="catalytic activity">
    <reaction evidence="1 9">
        <text>an S-substituted glutathione + H2O = an S-substituted L-cysteinylglycine + L-glutamate</text>
        <dbReference type="Rhea" id="RHEA:59468"/>
        <dbReference type="ChEBI" id="CHEBI:15377"/>
        <dbReference type="ChEBI" id="CHEBI:29985"/>
        <dbReference type="ChEBI" id="CHEBI:90779"/>
        <dbReference type="ChEBI" id="CHEBI:143103"/>
        <dbReference type="EC" id="3.4.19.13"/>
    </reaction>
</comment>
<dbReference type="EMBL" id="JBBHLI010000003">
    <property type="protein sequence ID" value="MEK9500745.1"/>
    <property type="molecule type" value="Genomic_DNA"/>
</dbReference>
<dbReference type="InterPro" id="IPR043138">
    <property type="entry name" value="GGT_lsub"/>
</dbReference>
<evidence type="ECO:0000256" key="8">
    <source>
        <dbReference type="ARBA" id="ARBA00047417"/>
    </source>
</evidence>
<feature type="signal peptide" evidence="10">
    <location>
        <begin position="1"/>
        <end position="30"/>
    </location>
</feature>
<evidence type="ECO:0000256" key="1">
    <source>
        <dbReference type="ARBA" id="ARBA00001049"/>
    </source>
</evidence>
<reference evidence="11 12" key="1">
    <citation type="submission" date="2024-02" db="EMBL/GenBank/DDBJ databases">
        <title>A novel Gemmatimonadota bacterium.</title>
        <authorList>
            <person name="Du Z.-J."/>
            <person name="Ye Y.-Q."/>
        </authorList>
    </citation>
    <scope>NUCLEOTIDE SEQUENCE [LARGE SCALE GENOMIC DNA]</scope>
    <source>
        <strain evidence="11 12">DH-20</strain>
    </source>
</reference>
<evidence type="ECO:0000256" key="4">
    <source>
        <dbReference type="ARBA" id="ARBA00022679"/>
    </source>
</evidence>
<protein>
    <recommendedName>
        <fullName evidence="9">Glutathione hydrolase proenzyme</fullName>
        <ecNumber evidence="9">2.3.2.2</ecNumber>
        <ecNumber evidence="9">3.4.19.13</ecNumber>
    </recommendedName>
    <component>
        <recommendedName>
            <fullName evidence="9">Glutathione hydrolase large chain</fullName>
        </recommendedName>
    </component>
    <component>
        <recommendedName>
            <fullName evidence="9">Glutathione hydrolase small chain</fullName>
        </recommendedName>
    </component>
</protein>
<keyword evidence="10" id="KW-0732">Signal</keyword>
<feature type="chain" id="PRO_5047024768" description="Glutathione hydrolase proenzyme" evidence="10">
    <location>
        <begin position="31"/>
        <end position="605"/>
    </location>
</feature>
<comment type="similarity">
    <text evidence="3 9">Belongs to the gamma-glutamyltransferase family.</text>
</comment>
<dbReference type="PANTHER" id="PTHR43199:SF1">
    <property type="entry name" value="GLUTATHIONE HYDROLASE PROENZYME"/>
    <property type="match status" value="1"/>
</dbReference>
<evidence type="ECO:0000256" key="2">
    <source>
        <dbReference type="ARBA" id="ARBA00001089"/>
    </source>
</evidence>
<dbReference type="InterPro" id="IPR055262">
    <property type="entry name" value="GGT_CS"/>
</dbReference>
<comment type="catalytic activity">
    <reaction evidence="8 9">
        <text>an N-terminal (5-L-glutamyl)-[peptide] + an alpha-amino acid = 5-L-glutamyl amino acid + an N-terminal L-alpha-aminoacyl-[peptide]</text>
        <dbReference type="Rhea" id="RHEA:23904"/>
        <dbReference type="Rhea" id="RHEA-COMP:9780"/>
        <dbReference type="Rhea" id="RHEA-COMP:9795"/>
        <dbReference type="ChEBI" id="CHEBI:77644"/>
        <dbReference type="ChEBI" id="CHEBI:78597"/>
        <dbReference type="ChEBI" id="CHEBI:78599"/>
        <dbReference type="ChEBI" id="CHEBI:78608"/>
        <dbReference type="EC" id="2.3.2.2"/>
    </reaction>
</comment>
<keyword evidence="4 9" id="KW-0808">Transferase</keyword>
<evidence type="ECO:0000256" key="6">
    <source>
        <dbReference type="ARBA" id="ARBA00023145"/>
    </source>
</evidence>
<comment type="pathway">
    <text evidence="9">Sulfur metabolism; glutathione metabolism.</text>
</comment>
<dbReference type="NCBIfam" id="TIGR00066">
    <property type="entry name" value="g_glut_trans"/>
    <property type="match status" value="1"/>
</dbReference>
<dbReference type="InterPro" id="IPR000101">
    <property type="entry name" value="GGT_peptidase"/>
</dbReference>
<keyword evidence="12" id="KW-1185">Reference proteome</keyword>
<dbReference type="InterPro" id="IPR043137">
    <property type="entry name" value="GGT_ssub_C"/>
</dbReference>
<name>A0ABU9E7P1_9BACT</name>
<dbReference type="Proteomes" id="UP001484239">
    <property type="component" value="Unassembled WGS sequence"/>
</dbReference>
<keyword evidence="7 9" id="KW-0012">Acyltransferase</keyword>
<comment type="caution">
    <text evidence="11">The sequence shown here is derived from an EMBL/GenBank/DDBJ whole genome shotgun (WGS) entry which is preliminary data.</text>
</comment>
<evidence type="ECO:0000256" key="9">
    <source>
        <dbReference type="RuleBase" id="RU368036"/>
    </source>
</evidence>
<dbReference type="InterPro" id="IPR051792">
    <property type="entry name" value="GGT_bact"/>
</dbReference>
<dbReference type="RefSeq" id="WP_405286595.1">
    <property type="nucleotide sequence ID" value="NZ_JBBHLI010000003.1"/>
</dbReference>
<keyword evidence="9" id="KW-0317">Glutathione biosynthesis</keyword>
<evidence type="ECO:0000313" key="11">
    <source>
        <dbReference type="EMBL" id="MEK9500745.1"/>
    </source>
</evidence>
<dbReference type="GO" id="GO:0103068">
    <property type="term" value="F:leukotriene C4 gamma-glutamyl transferase activity"/>
    <property type="evidence" value="ECO:0007669"/>
    <property type="project" value="UniProtKB-EC"/>
</dbReference>